<accession>A0A4D9CVG4</accession>
<dbReference type="Pfam" id="PF06108">
    <property type="entry name" value="DUF952"/>
    <property type="match status" value="1"/>
</dbReference>
<dbReference type="AlphaFoldDB" id="A0A4D9CVG4"/>
<dbReference type="InterPro" id="IPR009297">
    <property type="entry name" value="DUF952"/>
</dbReference>
<dbReference type="EMBL" id="SDOX01000061">
    <property type="protein sequence ID" value="TFJ83190.1"/>
    <property type="molecule type" value="Genomic_DNA"/>
</dbReference>
<name>A0A4D9CVG4_9STRA</name>
<organism evidence="2 3">
    <name type="scientific">Nannochloropsis salina CCMP1776</name>
    <dbReference type="NCBI Taxonomy" id="1027361"/>
    <lineage>
        <taxon>Eukaryota</taxon>
        <taxon>Sar</taxon>
        <taxon>Stramenopiles</taxon>
        <taxon>Ochrophyta</taxon>
        <taxon>Eustigmatophyceae</taxon>
        <taxon>Eustigmatales</taxon>
        <taxon>Monodopsidaceae</taxon>
        <taxon>Microchloropsis</taxon>
        <taxon>Microchloropsis salina</taxon>
    </lineage>
</organism>
<feature type="compositionally biased region" description="Basic and acidic residues" evidence="1">
    <location>
        <begin position="94"/>
        <end position="116"/>
    </location>
</feature>
<evidence type="ECO:0008006" key="4">
    <source>
        <dbReference type="Google" id="ProtNLM"/>
    </source>
</evidence>
<proteinExistence type="predicted"/>
<protein>
    <recommendedName>
        <fullName evidence="4">DUF952 domain-containing protein</fullName>
    </recommendedName>
</protein>
<evidence type="ECO:0000256" key="1">
    <source>
        <dbReference type="SAM" id="MobiDB-lite"/>
    </source>
</evidence>
<reference evidence="2 3" key="1">
    <citation type="submission" date="2019-01" db="EMBL/GenBank/DDBJ databases">
        <title>Nuclear Genome Assembly of the Microalgal Biofuel strain Nannochloropsis salina CCMP1776.</title>
        <authorList>
            <person name="Hovde B."/>
        </authorList>
    </citation>
    <scope>NUCLEOTIDE SEQUENCE [LARGE SCALE GENOMIC DNA]</scope>
    <source>
        <strain evidence="2 3">CCMP1776</strain>
    </source>
</reference>
<dbReference type="Proteomes" id="UP000355283">
    <property type="component" value="Unassembled WGS sequence"/>
</dbReference>
<evidence type="ECO:0000313" key="3">
    <source>
        <dbReference type="Proteomes" id="UP000355283"/>
    </source>
</evidence>
<feature type="region of interest" description="Disordered" evidence="1">
    <location>
        <begin position="167"/>
        <end position="191"/>
    </location>
</feature>
<keyword evidence="3" id="KW-1185">Reference proteome</keyword>
<evidence type="ECO:0000313" key="2">
    <source>
        <dbReference type="EMBL" id="TFJ83190.1"/>
    </source>
</evidence>
<gene>
    <name evidence="2" type="ORF">NSK_005499</name>
</gene>
<dbReference type="OrthoDB" id="196627at2759"/>
<dbReference type="SUPFAM" id="SSF56399">
    <property type="entry name" value="ADP-ribosylation"/>
    <property type="match status" value="1"/>
</dbReference>
<feature type="region of interest" description="Disordered" evidence="1">
    <location>
        <begin position="88"/>
        <end position="137"/>
    </location>
</feature>
<sequence>MSTEDEKPLFHLVQSSLWTAAVEADTEYFPPTYQQDGFTHATADPTTLLPIANHFYTSIPEPFLLLVVLPSLLTAPVKWEAAAPVGATEALTTHGREEGREGGREGGGGGRREGGRGRNLPAYIWRDPTQGRGRADAMPSLPISSARVPLLFPTLVTIGCRQKASIRPGQPLQIDRRGRKDAVAAASKANP</sequence>
<comment type="caution">
    <text evidence="2">The sequence shown here is derived from an EMBL/GenBank/DDBJ whole genome shotgun (WGS) entry which is preliminary data.</text>
</comment>
<dbReference type="Gene3D" id="3.20.170.20">
    <property type="entry name" value="Protein of unknown function DUF952"/>
    <property type="match status" value="1"/>
</dbReference>